<feature type="region of interest" description="Disordered" evidence="1">
    <location>
        <begin position="192"/>
        <end position="222"/>
    </location>
</feature>
<dbReference type="HOGENOM" id="CLU_878206_0_0_1"/>
<proteinExistence type="predicted"/>
<dbReference type="AlphaFoldDB" id="A0A0E0FDI2"/>
<reference evidence="2" key="2">
    <citation type="submission" date="2018-05" db="EMBL/GenBank/DDBJ databases">
        <title>OmerRS3 (Oryza meridionalis Reference Sequence Version 3).</title>
        <authorList>
            <person name="Zhang J."/>
            <person name="Kudrna D."/>
            <person name="Lee S."/>
            <person name="Talag J."/>
            <person name="Welchert J."/>
            <person name="Wing R.A."/>
        </authorList>
    </citation>
    <scope>NUCLEOTIDE SEQUENCE [LARGE SCALE GENOMIC DNA]</scope>
    <source>
        <strain evidence="2">cv. OR44</strain>
    </source>
</reference>
<feature type="region of interest" description="Disordered" evidence="1">
    <location>
        <begin position="132"/>
        <end position="167"/>
    </location>
</feature>
<reference evidence="2" key="1">
    <citation type="submission" date="2015-04" db="UniProtKB">
        <authorList>
            <consortium name="EnsemblPlants"/>
        </authorList>
    </citation>
    <scope>IDENTIFICATION</scope>
</reference>
<sequence length="317" mass="34091">MVAGAAAAERGGRDALSLHTEQLQVEELRSPASTAMSKTEIAHTAARNALSCADTARQQAESELTVTRVELLHELGAVKQLSEELSIARSALVTRETELHASQSQYEQASKFCSHVGPSVRSTPEEVVNLTVLGSGSSSSRRDADDFTRKDTSSGDSEFDEEGWSPPPIDDAALDFSVFDFDLPGTSSRAGGEALGSGYHPSHGLQSWGRPAKRAVGRGRHTTPRAHLKLPHSVRRMDTISSAPAAIASLTLPPTPPPLYIIPSTSGADRLGEDHRLVEIRLCELLAEIEQIKETTSSLDGRVAQLEHKLEETCKDL</sequence>
<accession>A0A0E0FDI2</accession>
<dbReference type="EnsemblPlants" id="OMERI12G11870.1">
    <property type="protein sequence ID" value="OMERI12G11870.1"/>
    <property type="gene ID" value="OMERI12G11870"/>
</dbReference>
<evidence type="ECO:0000256" key="1">
    <source>
        <dbReference type="SAM" id="MobiDB-lite"/>
    </source>
</evidence>
<evidence type="ECO:0000313" key="3">
    <source>
        <dbReference type="Proteomes" id="UP000008021"/>
    </source>
</evidence>
<dbReference type="Proteomes" id="UP000008021">
    <property type="component" value="Chromosome 12"/>
</dbReference>
<keyword evidence="3" id="KW-1185">Reference proteome</keyword>
<feature type="compositionally biased region" description="Basic residues" evidence="1">
    <location>
        <begin position="211"/>
        <end position="222"/>
    </location>
</feature>
<dbReference type="Gramene" id="OMERI12G11870.1">
    <property type="protein sequence ID" value="OMERI12G11870.1"/>
    <property type="gene ID" value="OMERI12G11870"/>
</dbReference>
<organism evidence="2">
    <name type="scientific">Oryza meridionalis</name>
    <dbReference type="NCBI Taxonomy" id="40149"/>
    <lineage>
        <taxon>Eukaryota</taxon>
        <taxon>Viridiplantae</taxon>
        <taxon>Streptophyta</taxon>
        <taxon>Embryophyta</taxon>
        <taxon>Tracheophyta</taxon>
        <taxon>Spermatophyta</taxon>
        <taxon>Magnoliopsida</taxon>
        <taxon>Liliopsida</taxon>
        <taxon>Poales</taxon>
        <taxon>Poaceae</taxon>
        <taxon>BOP clade</taxon>
        <taxon>Oryzoideae</taxon>
        <taxon>Oryzeae</taxon>
        <taxon>Oryzinae</taxon>
        <taxon>Oryza</taxon>
    </lineage>
</organism>
<feature type="compositionally biased region" description="Basic and acidic residues" evidence="1">
    <location>
        <begin position="140"/>
        <end position="153"/>
    </location>
</feature>
<protein>
    <submittedName>
        <fullName evidence="2">Uncharacterized protein</fullName>
    </submittedName>
</protein>
<evidence type="ECO:0000313" key="2">
    <source>
        <dbReference type="EnsemblPlants" id="OMERI12G11870.1"/>
    </source>
</evidence>
<name>A0A0E0FDI2_9ORYZ</name>